<dbReference type="InterPro" id="IPR001279">
    <property type="entry name" value="Metallo-B-lactamas"/>
</dbReference>
<feature type="non-terminal residue" evidence="2">
    <location>
        <position position="133"/>
    </location>
</feature>
<dbReference type="GO" id="GO:0070813">
    <property type="term" value="P:hydrogen sulfide metabolic process"/>
    <property type="evidence" value="ECO:0007669"/>
    <property type="project" value="TreeGrafter"/>
</dbReference>
<dbReference type="GO" id="GO:0050313">
    <property type="term" value="F:sulfur dioxygenase activity"/>
    <property type="evidence" value="ECO:0007669"/>
    <property type="project" value="TreeGrafter"/>
</dbReference>
<protein>
    <submittedName>
        <fullName evidence="2">MBL fold metallo-hydrolase</fullName>
    </submittedName>
</protein>
<name>A0A523VUV1_UNCAE</name>
<dbReference type="GO" id="GO:0006749">
    <property type="term" value="P:glutathione metabolic process"/>
    <property type="evidence" value="ECO:0007669"/>
    <property type="project" value="TreeGrafter"/>
</dbReference>
<dbReference type="InterPro" id="IPR036866">
    <property type="entry name" value="RibonucZ/Hydroxyglut_hydro"/>
</dbReference>
<dbReference type="Pfam" id="PF00753">
    <property type="entry name" value="Lactamase_B"/>
    <property type="match status" value="1"/>
</dbReference>
<evidence type="ECO:0000313" key="3">
    <source>
        <dbReference type="Proteomes" id="UP000319130"/>
    </source>
</evidence>
<organism evidence="2 3">
    <name type="scientific">Aerophobetes bacterium</name>
    <dbReference type="NCBI Taxonomy" id="2030807"/>
    <lineage>
        <taxon>Bacteria</taxon>
        <taxon>Candidatus Aerophobota</taxon>
    </lineage>
</organism>
<dbReference type="InterPro" id="IPR051682">
    <property type="entry name" value="Mito_Persulfide_Diox"/>
</dbReference>
<comment type="caution">
    <text evidence="2">The sequence shown here is derived from an EMBL/GenBank/DDBJ whole genome shotgun (WGS) entry which is preliminary data.</text>
</comment>
<keyword evidence="2" id="KW-0378">Hydrolase</keyword>
<reference evidence="2 3" key="1">
    <citation type="submission" date="2019-03" db="EMBL/GenBank/DDBJ databases">
        <title>Metabolic potential of uncultured bacteria and archaea associated with petroleum seepage in deep-sea sediments.</title>
        <authorList>
            <person name="Dong X."/>
            <person name="Hubert C."/>
        </authorList>
    </citation>
    <scope>NUCLEOTIDE SEQUENCE [LARGE SCALE GENOMIC DNA]</scope>
    <source>
        <strain evidence="2">E29_bin52</strain>
    </source>
</reference>
<dbReference type="EMBL" id="SOIZ01000408">
    <property type="protein sequence ID" value="TET58534.1"/>
    <property type="molecule type" value="Genomic_DNA"/>
</dbReference>
<evidence type="ECO:0000313" key="2">
    <source>
        <dbReference type="EMBL" id="TET58534.1"/>
    </source>
</evidence>
<dbReference type="GO" id="GO:0016787">
    <property type="term" value="F:hydrolase activity"/>
    <property type="evidence" value="ECO:0007669"/>
    <property type="project" value="UniProtKB-KW"/>
</dbReference>
<dbReference type="SMART" id="SM00849">
    <property type="entry name" value="Lactamase_B"/>
    <property type="match status" value="1"/>
</dbReference>
<dbReference type="AlphaFoldDB" id="A0A523VUV1"/>
<dbReference type="Gene3D" id="3.60.15.10">
    <property type="entry name" value="Ribonuclease Z/Hydroxyacylglutathione hydrolase-like"/>
    <property type="match status" value="1"/>
</dbReference>
<accession>A0A523VUV1</accession>
<evidence type="ECO:0000259" key="1">
    <source>
        <dbReference type="SMART" id="SM00849"/>
    </source>
</evidence>
<sequence length="133" mass="14594">MIFEQIRVGGYRNFSYLIGDEKRDAAAVVDPSFSPQRVLEIAQNHGLRIIYIINTHSHGDHINGNHYLRAKTGAKILGYEGRGSDLDVGVKDGEVIELGTLKLNIIHTPGHSDDDICILVEGRLLTGETLCVG</sequence>
<dbReference type="PANTHER" id="PTHR43084:SF1">
    <property type="entry name" value="PERSULFIDE DIOXYGENASE ETHE1, MITOCHONDRIAL"/>
    <property type="match status" value="1"/>
</dbReference>
<feature type="domain" description="Metallo-beta-lactamase" evidence="1">
    <location>
        <begin position="12"/>
        <end position="132"/>
    </location>
</feature>
<proteinExistence type="predicted"/>
<dbReference type="PANTHER" id="PTHR43084">
    <property type="entry name" value="PERSULFIDE DIOXYGENASE ETHE1"/>
    <property type="match status" value="1"/>
</dbReference>
<dbReference type="SUPFAM" id="SSF56281">
    <property type="entry name" value="Metallo-hydrolase/oxidoreductase"/>
    <property type="match status" value="1"/>
</dbReference>
<dbReference type="Proteomes" id="UP000319130">
    <property type="component" value="Unassembled WGS sequence"/>
</dbReference>
<gene>
    <name evidence="2" type="ORF">E3J48_08800</name>
</gene>